<protein>
    <submittedName>
        <fullName evidence="4">G protein-coupled receptor</fullName>
    </submittedName>
</protein>
<keyword evidence="2" id="KW-0812">Transmembrane</keyword>
<dbReference type="Gene3D" id="1.20.1070.10">
    <property type="entry name" value="Rhodopsin 7-helix transmembrane proteins"/>
    <property type="match status" value="1"/>
</dbReference>
<feature type="transmembrane region" description="Helical" evidence="2">
    <location>
        <begin position="256"/>
        <end position="278"/>
    </location>
</feature>
<feature type="transmembrane region" description="Helical" evidence="2">
    <location>
        <begin position="177"/>
        <end position="199"/>
    </location>
</feature>
<sequence>MVEDLIYEFLPVIGFGMCASSIFVLIVMRGSKDAFKFLQFFAFVDLISGITMIFAGFHGVIHTIYGAAGEMIQPWQCMGSGWHLPMWIFTDALHLSLMFCFTLDRLFLIIVPIQYLKIANFYLHKRLLIVPFAGSLAYLYPVFQDASANSDNKTLSISSLCHLEEVIGEETYTLHTVLLQFIPIGCVLGCFLILLIYMIRHLKQRWSYNWSEATDITKQLLLVLSVRCFLFGVSVHLPLLFIHKGSTAEMAILRDFFIRICLAICVTIASPILLSSLCPQFSHNVYMLFNKYSHNTKRQWQSASDPPKGEALDHEEGDHPGKDEFADAAVNMFGSFYSATGAPMGLGETGGNNHVDRANHERSISFYYQDSPKSTTSKKCRPA</sequence>
<feature type="compositionally biased region" description="Basic and acidic residues" evidence="1">
    <location>
        <begin position="307"/>
        <end position="320"/>
    </location>
</feature>
<keyword evidence="3" id="KW-1185">Reference proteome</keyword>
<accession>A0AAF3FEU8</accession>
<reference evidence="4" key="1">
    <citation type="submission" date="2024-02" db="UniProtKB">
        <authorList>
            <consortium name="WormBaseParasite"/>
        </authorList>
    </citation>
    <scope>IDENTIFICATION</scope>
</reference>
<feature type="transmembrane region" description="Helical" evidence="2">
    <location>
        <begin position="127"/>
        <end position="143"/>
    </location>
</feature>
<feature type="transmembrane region" description="Helical" evidence="2">
    <location>
        <begin position="220"/>
        <end position="241"/>
    </location>
</feature>
<dbReference type="SUPFAM" id="SSF81321">
    <property type="entry name" value="Family A G protein-coupled receptor-like"/>
    <property type="match status" value="1"/>
</dbReference>
<dbReference type="PANTHER" id="PTHR23360">
    <property type="entry name" value="G-PROTEIN COUPLED RECEPTORS FAMILY 1 PROFILE DOMAIN-CONTAINING PROTEIN-RELATED"/>
    <property type="match status" value="1"/>
</dbReference>
<dbReference type="PANTHER" id="PTHR23360:SF10">
    <property type="entry name" value="G-PROTEIN COUPLED RECEPTORS FAMILY 1 PROFILE DOMAIN-CONTAINING PROTEIN"/>
    <property type="match status" value="1"/>
</dbReference>
<dbReference type="WBParaSite" id="MBELARI_LOCUS5420">
    <property type="protein sequence ID" value="MBELARI_LOCUS5420"/>
    <property type="gene ID" value="MBELARI_LOCUS5420"/>
</dbReference>
<evidence type="ECO:0000313" key="3">
    <source>
        <dbReference type="Proteomes" id="UP000887575"/>
    </source>
</evidence>
<name>A0AAF3FEU8_9BILA</name>
<dbReference type="Proteomes" id="UP000887575">
    <property type="component" value="Unassembled WGS sequence"/>
</dbReference>
<feature type="transmembrane region" description="Helical" evidence="2">
    <location>
        <begin position="92"/>
        <end position="115"/>
    </location>
</feature>
<feature type="transmembrane region" description="Helical" evidence="2">
    <location>
        <begin position="40"/>
        <end position="65"/>
    </location>
</feature>
<feature type="transmembrane region" description="Helical" evidence="2">
    <location>
        <begin position="6"/>
        <end position="28"/>
    </location>
</feature>
<dbReference type="AlphaFoldDB" id="A0AAF3FEU8"/>
<proteinExistence type="predicted"/>
<keyword evidence="2" id="KW-0472">Membrane</keyword>
<evidence type="ECO:0000256" key="2">
    <source>
        <dbReference type="SAM" id="Phobius"/>
    </source>
</evidence>
<evidence type="ECO:0000256" key="1">
    <source>
        <dbReference type="SAM" id="MobiDB-lite"/>
    </source>
</evidence>
<dbReference type="InterPro" id="IPR047130">
    <property type="entry name" value="7TM_GPCR_Srsx_nematod"/>
</dbReference>
<organism evidence="3 4">
    <name type="scientific">Mesorhabditis belari</name>
    <dbReference type="NCBI Taxonomy" id="2138241"/>
    <lineage>
        <taxon>Eukaryota</taxon>
        <taxon>Metazoa</taxon>
        <taxon>Ecdysozoa</taxon>
        <taxon>Nematoda</taxon>
        <taxon>Chromadorea</taxon>
        <taxon>Rhabditida</taxon>
        <taxon>Rhabditina</taxon>
        <taxon>Rhabditomorpha</taxon>
        <taxon>Rhabditoidea</taxon>
        <taxon>Rhabditidae</taxon>
        <taxon>Mesorhabditinae</taxon>
        <taxon>Mesorhabditis</taxon>
    </lineage>
</organism>
<feature type="region of interest" description="Disordered" evidence="1">
    <location>
        <begin position="299"/>
        <end position="320"/>
    </location>
</feature>
<keyword evidence="2" id="KW-1133">Transmembrane helix</keyword>
<evidence type="ECO:0000313" key="4">
    <source>
        <dbReference type="WBParaSite" id="MBELARI_LOCUS5420"/>
    </source>
</evidence>